<accession>A0A0L0DT99</accession>
<dbReference type="GeneID" id="25561493"/>
<feature type="region of interest" description="Disordered" evidence="1">
    <location>
        <begin position="100"/>
        <end position="132"/>
    </location>
</feature>
<dbReference type="Proteomes" id="UP000054408">
    <property type="component" value="Unassembled WGS sequence"/>
</dbReference>
<gene>
    <name evidence="2" type="ORF">AMSG_01759</name>
</gene>
<proteinExistence type="predicted"/>
<sequence length="250" mass="26478">MLDVVDLLPHIAAVHDPTLTTAAEAQSHFARLRPAREELARAIDALVPLVASEQAPVEDLARLRVAVQRKARKTVLLAARAAGLPPPDSFDRVRPEQSIPLASPECSPVAPPEIEPDSGDNPDVTRDAGDGLLDEASTSSCVGRVESTSSLLATVALLQNELRRKENAVAEVRAQAALDCRALTKRVAAAEATLAAERSSHAEALAAAKAEAARYKTMAVDLLFSRCHQRVAAGSGVRARGDPDPDRCGR</sequence>
<organism evidence="2 3">
    <name type="scientific">Thecamonas trahens ATCC 50062</name>
    <dbReference type="NCBI Taxonomy" id="461836"/>
    <lineage>
        <taxon>Eukaryota</taxon>
        <taxon>Apusozoa</taxon>
        <taxon>Apusomonadida</taxon>
        <taxon>Apusomonadidae</taxon>
        <taxon>Thecamonas</taxon>
    </lineage>
</organism>
<dbReference type="AlphaFoldDB" id="A0A0L0DT99"/>
<dbReference type="EMBL" id="GL349439">
    <property type="protein sequence ID" value="KNC55495.1"/>
    <property type="molecule type" value="Genomic_DNA"/>
</dbReference>
<keyword evidence="3" id="KW-1185">Reference proteome</keyword>
<dbReference type="RefSeq" id="XP_013761275.1">
    <property type="nucleotide sequence ID" value="XM_013905821.1"/>
</dbReference>
<evidence type="ECO:0000313" key="2">
    <source>
        <dbReference type="EMBL" id="KNC55495.1"/>
    </source>
</evidence>
<protein>
    <submittedName>
        <fullName evidence="2">Uncharacterized protein</fullName>
    </submittedName>
</protein>
<evidence type="ECO:0000256" key="1">
    <source>
        <dbReference type="SAM" id="MobiDB-lite"/>
    </source>
</evidence>
<reference evidence="2 3" key="1">
    <citation type="submission" date="2010-05" db="EMBL/GenBank/DDBJ databases">
        <title>The Genome Sequence of Thecamonas trahens ATCC 50062.</title>
        <authorList>
            <consortium name="The Broad Institute Genome Sequencing Platform"/>
            <person name="Russ C."/>
            <person name="Cuomo C."/>
            <person name="Shea T."/>
            <person name="Young S.K."/>
            <person name="Zeng Q."/>
            <person name="Koehrsen M."/>
            <person name="Haas B."/>
            <person name="Borodovsky M."/>
            <person name="Guigo R."/>
            <person name="Alvarado L."/>
            <person name="Berlin A."/>
            <person name="Bochicchio J."/>
            <person name="Borenstein D."/>
            <person name="Chapman S."/>
            <person name="Chen Z."/>
            <person name="Freedman E."/>
            <person name="Gellesch M."/>
            <person name="Goldberg J."/>
            <person name="Griggs A."/>
            <person name="Gujja S."/>
            <person name="Heilman E."/>
            <person name="Heiman D."/>
            <person name="Hepburn T."/>
            <person name="Howarth C."/>
            <person name="Jen D."/>
            <person name="Larson L."/>
            <person name="Mehta T."/>
            <person name="Park D."/>
            <person name="Pearson M."/>
            <person name="Roberts A."/>
            <person name="Saif S."/>
            <person name="Shenoy N."/>
            <person name="Sisk P."/>
            <person name="Stolte C."/>
            <person name="Sykes S."/>
            <person name="Thomson T."/>
            <person name="Walk T."/>
            <person name="White J."/>
            <person name="Yandava C."/>
            <person name="Burger G."/>
            <person name="Gray M.W."/>
            <person name="Holland P.W.H."/>
            <person name="King N."/>
            <person name="Lang F.B.F."/>
            <person name="Roger A.J."/>
            <person name="Ruiz-Trillo I."/>
            <person name="Lander E."/>
            <person name="Nusbaum C."/>
        </authorList>
    </citation>
    <scope>NUCLEOTIDE SEQUENCE [LARGE SCALE GENOMIC DNA]</scope>
    <source>
        <strain evidence="2 3">ATCC 50062</strain>
    </source>
</reference>
<evidence type="ECO:0000313" key="3">
    <source>
        <dbReference type="Proteomes" id="UP000054408"/>
    </source>
</evidence>
<name>A0A0L0DT99_THETB</name>